<feature type="compositionally biased region" description="Polar residues" evidence="1">
    <location>
        <begin position="65"/>
        <end position="81"/>
    </location>
</feature>
<feature type="compositionally biased region" description="Acidic residues" evidence="1">
    <location>
        <begin position="34"/>
        <end position="43"/>
    </location>
</feature>
<dbReference type="AlphaFoldDB" id="A0A8X6XR77"/>
<keyword evidence="3" id="KW-1185">Reference proteome</keyword>
<dbReference type="EMBL" id="BMAV01011698">
    <property type="protein sequence ID" value="GFY57733.1"/>
    <property type="molecule type" value="Genomic_DNA"/>
</dbReference>
<evidence type="ECO:0000313" key="2">
    <source>
        <dbReference type="EMBL" id="GFY57733.1"/>
    </source>
</evidence>
<evidence type="ECO:0000256" key="1">
    <source>
        <dbReference type="SAM" id="MobiDB-lite"/>
    </source>
</evidence>
<accession>A0A8X6XR77</accession>
<protein>
    <submittedName>
        <fullName evidence="2">Uncharacterized protein</fullName>
    </submittedName>
</protein>
<evidence type="ECO:0000313" key="3">
    <source>
        <dbReference type="Proteomes" id="UP000886998"/>
    </source>
</evidence>
<proteinExistence type="predicted"/>
<reference evidence="2" key="1">
    <citation type="submission" date="2020-08" db="EMBL/GenBank/DDBJ databases">
        <title>Multicomponent nature underlies the extraordinary mechanical properties of spider dragline silk.</title>
        <authorList>
            <person name="Kono N."/>
            <person name="Nakamura H."/>
            <person name="Mori M."/>
            <person name="Yoshida Y."/>
            <person name="Ohtoshi R."/>
            <person name="Malay A.D."/>
            <person name="Moran D.A.P."/>
            <person name="Tomita M."/>
            <person name="Numata K."/>
            <person name="Arakawa K."/>
        </authorList>
    </citation>
    <scope>NUCLEOTIDE SEQUENCE</scope>
</reference>
<name>A0A8X6XR77_9ARAC</name>
<feature type="region of interest" description="Disordered" evidence="1">
    <location>
        <begin position="34"/>
        <end position="88"/>
    </location>
</feature>
<organism evidence="2 3">
    <name type="scientific">Trichonephila inaurata madagascariensis</name>
    <dbReference type="NCBI Taxonomy" id="2747483"/>
    <lineage>
        <taxon>Eukaryota</taxon>
        <taxon>Metazoa</taxon>
        <taxon>Ecdysozoa</taxon>
        <taxon>Arthropoda</taxon>
        <taxon>Chelicerata</taxon>
        <taxon>Arachnida</taxon>
        <taxon>Araneae</taxon>
        <taxon>Araneomorphae</taxon>
        <taxon>Entelegynae</taxon>
        <taxon>Araneoidea</taxon>
        <taxon>Nephilidae</taxon>
        <taxon>Trichonephila</taxon>
        <taxon>Trichonephila inaurata</taxon>
    </lineage>
</organism>
<comment type="caution">
    <text evidence="2">The sequence shown here is derived from an EMBL/GenBank/DDBJ whole genome shotgun (WGS) entry which is preliminary data.</text>
</comment>
<gene>
    <name evidence="2" type="ORF">TNIN_256821</name>
</gene>
<dbReference type="Proteomes" id="UP000886998">
    <property type="component" value="Unassembled WGS sequence"/>
</dbReference>
<sequence>MLAKLGHISEDEEDMGDTNEIDYHQDLQNLIYELEDNDDEEDHENPPLTMEEGLLDHFNDPSPGPSNCQPHSSLLSVSTWRQRSREKA</sequence>